<dbReference type="GO" id="GO:0055070">
    <property type="term" value="P:copper ion homeostasis"/>
    <property type="evidence" value="ECO:0007669"/>
    <property type="project" value="TreeGrafter"/>
</dbReference>
<gene>
    <name evidence="13" type="ORF">GA0116948_11186</name>
</gene>
<dbReference type="Gene3D" id="3.30.70.100">
    <property type="match status" value="1"/>
</dbReference>
<accession>A0A1C4F335</accession>
<evidence type="ECO:0000256" key="4">
    <source>
        <dbReference type="ARBA" id="ARBA00022723"/>
    </source>
</evidence>
<feature type="transmembrane region" description="Helical" evidence="10">
    <location>
        <begin position="354"/>
        <end position="379"/>
    </location>
</feature>
<dbReference type="Gene3D" id="3.40.50.1000">
    <property type="entry name" value="HAD superfamily/HAD-like"/>
    <property type="match status" value="1"/>
</dbReference>
<sequence length="694" mass="75340">METIHCKVIGMHCTNCALSVSKYLENKGMADVNVSFATDEVSFQPPTGADVGEVLKGIHGLGYTVQMPDEEARAIPFWQTLSFKAIFCAIFTLPLLLHMWLPWPALQQPLVQLALSTPVYVMGLWYFGRSGVRSLRNGVANMDVLVALGATAAYGYSLYGTIFQLGHDYLFYETAASIILLVFVGNLLEERTVKQTTTAITSLVQLQKTSARLLTTGEDGREEIQEVDNQVLINTGDKVPMDGTIYWGQATINEAMINGESEPVQRKEKDKVIGGTILESGTVKVFITATGKNTVLSYIIELVRQAQHNKPPMQKLADRISAIFVPLVLGIALFTFLAWLFIGHTPLQTAMMRAIAVLVIACPCAMGLATPAAVMVGLGRAARHGILIKGAHTLEAFKDIRQVVFDKTGTLTTGKLQIGEYYFEDMDDHTFRATVYSLEKFSSHPIARSVVNAWKGAGDVGLLQVREVKGLGMRAKDKAGNVWQLGAYALANLVTNDDTHSIYLLKNGQLAGWVNLADELRPNAAQVVKTLQDKGIRTILLSGDTAYKCNAIAQQLGITEVYAAQMPAQKLQRMDEILQRGPTAMIGDGINDAPALAKATIGISLSDATQVAMQSANVVLLKNDLAGLPLALGLGKHTYLTIKQNLFWAFAYNVIAIPIAALGFLNPILAAGVMAISDVVLAINSIRLRYKNIG</sequence>
<keyword evidence="8 10" id="KW-1133">Transmembrane helix</keyword>
<dbReference type="OrthoDB" id="614385at2"/>
<dbReference type="Gene3D" id="2.70.150.10">
    <property type="entry name" value="Calcium-transporting ATPase, cytoplasmic transduction domain A"/>
    <property type="match status" value="1"/>
</dbReference>
<dbReference type="PANTHER" id="PTHR43520:SF8">
    <property type="entry name" value="P-TYPE CU(+) TRANSPORTER"/>
    <property type="match status" value="1"/>
</dbReference>
<dbReference type="InterPro" id="IPR059000">
    <property type="entry name" value="ATPase_P-type_domA"/>
</dbReference>
<reference evidence="13 14" key="1">
    <citation type="submission" date="2016-08" db="EMBL/GenBank/DDBJ databases">
        <authorList>
            <person name="Seilhamer J.J."/>
        </authorList>
    </citation>
    <scope>NUCLEOTIDE SEQUENCE [LARGE SCALE GENOMIC DNA]</scope>
    <source>
        <strain evidence="13 14">A37T2</strain>
    </source>
</reference>
<dbReference type="Pfam" id="PF00702">
    <property type="entry name" value="Hydrolase"/>
    <property type="match status" value="1"/>
</dbReference>
<comment type="similarity">
    <text evidence="2 10">Belongs to the cation transport ATPase (P-type) (TC 3.A.3) family. Type IB subfamily.</text>
</comment>
<dbReference type="SUPFAM" id="SSF56784">
    <property type="entry name" value="HAD-like"/>
    <property type="match status" value="1"/>
</dbReference>
<proteinExistence type="inferred from homology"/>
<dbReference type="Pfam" id="PF00403">
    <property type="entry name" value="HMA"/>
    <property type="match status" value="1"/>
</dbReference>
<dbReference type="PROSITE" id="PS01229">
    <property type="entry name" value="COF_2"/>
    <property type="match status" value="1"/>
</dbReference>
<feature type="transmembrane region" description="Helical" evidence="10">
    <location>
        <begin position="81"/>
        <end position="103"/>
    </location>
</feature>
<dbReference type="InterPro" id="IPR008250">
    <property type="entry name" value="ATPase_P-typ_transduc_dom_A_sf"/>
</dbReference>
<organism evidence="13 14">
    <name type="scientific">Chitinophaga costaii</name>
    <dbReference type="NCBI Taxonomy" id="1335309"/>
    <lineage>
        <taxon>Bacteria</taxon>
        <taxon>Pseudomonadati</taxon>
        <taxon>Bacteroidota</taxon>
        <taxon>Chitinophagia</taxon>
        <taxon>Chitinophagales</taxon>
        <taxon>Chitinophagaceae</taxon>
        <taxon>Chitinophaga</taxon>
    </lineage>
</organism>
<dbReference type="Pfam" id="PF00122">
    <property type="entry name" value="E1-E2_ATPase"/>
    <property type="match status" value="1"/>
</dbReference>
<dbReference type="GO" id="GO:0016887">
    <property type="term" value="F:ATP hydrolysis activity"/>
    <property type="evidence" value="ECO:0007669"/>
    <property type="project" value="InterPro"/>
</dbReference>
<dbReference type="RefSeq" id="WP_089713703.1">
    <property type="nucleotide sequence ID" value="NZ_FMAR01000011.1"/>
</dbReference>
<evidence type="ECO:0000256" key="1">
    <source>
        <dbReference type="ARBA" id="ARBA00004127"/>
    </source>
</evidence>
<feature type="transmembrane region" description="Helical" evidence="10">
    <location>
        <begin position="320"/>
        <end position="342"/>
    </location>
</feature>
<evidence type="ECO:0000259" key="11">
    <source>
        <dbReference type="Pfam" id="PF00122"/>
    </source>
</evidence>
<dbReference type="CDD" id="cd00371">
    <property type="entry name" value="HMA"/>
    <property type="match status" value="1"/>
</dbReference>
<dbReference type="PROSITE" id="PS00154">
    <property type="entry name" value="ATPASE_E1_E2"/>
    <property type="match status" value="1"/>
</dbReference>
<evidence type="ECO:0000256" key="2">
    <source>
        <dbReference type="ARBA" id="ARBA00006024"/>
    </source>
</evidence>
<keyword evidence="7" id="KW-1278">Translocase</keyword>
<dbReference type="NCBIfam" id="TIGR01494">
    <property type="entry name" value="ATPase_P-type"/>
    <property type="match status" value="1"/>
</dbReference>
<dbReference type="NCBIfam" id="TIGR01512">
    <property type="entry name" value="ATPase-IB2_Cd"/>
    <property type="match status" value="1"/>
</dbReference>
<dbReference type="GO" id="GO:0043682">
    <property type="term" value="F:P-type divalent copper transporter activity"/>
    <property type="evidence" value="ECO:0007669"/>
    <property type="project" value="TreeGrafter"/>
</dbReference>
<dbReference type="InterPro" id="IPR018303">
    <property type="entry name" value="ATPase_P-typ_P_site"/>
</dbReference>
<feature type="transmembrane region" description="Helical" evidence="10">
    <location>
        <begin position="109"/>
        <end position="127"/>
    </location>
</feature>
<protein>
    <submittedName>
        <fullName evidence="13">Cu+-exporting ATPase</fullName>
    </submittedName>
</protein>
<dbReference type="AlphaFoldDB" id="A0A1C4F335"/>
<feature type="transmembrane region" description="Helical" evidence="10">
    <location>
        <begin position="169"/>
        <end position="188"/>
    </location>
</feature>
<evidence type="ECO:0000256" key="3">
    <source>
        <dbReference type="ARBA" id="ARBA00022692"/>
    </source>
</evidence>
<dbReference type="PANTHER" id="PTHR43520">
    <property type="entry name" value="ATP7, ISOFORM B"/>
    <property type="match status" value="1"/>
</dbReference>
<feature type="transmembrane region" description="Helical" evidence="10">
    <location>
        <begin position="671"/>
        <end position="690"/>
    </location>
</feature>
<evidence type="ECO:0000256" key="9">
    <source>
        <dbReference type="ARBA" id="ARBA00023136"/>
    </source>
</evidence>
<dbReference type="GO" id="GO:0005524">
    <property type="term" value="F:ATP binding"/>
    <property type="evidence" value="ECO:0007669"/>
    <property type="project" value="UniProtKB-UniRule"/>
</dbReference>
<dbReference type="InterPro" id="IPR023299">
    <property type="entry name" value="ATPase_P-typ_cyto_dom_N"/>
</dbReference>
<evidence type="ECO:0000313" key="14">
    <source>
        <dbReference type="Proteomes" id="UP000242818"/>
    </source>
</evidence>
<feature type="transmembrane region" description="Helical" evidence="10">
    <location>
        <begin position="646"/>
        <end position="665"/>
    </location>
</feature>
<dbReference type="PROSITE" id="PS01047">
    <property type="entry name" value="HMA_1"/>
    <property type="match status" value="1"/>
</dbReference>
<dbReference type="InterPro" id="IPR023298">
    <property type="entry name" value="ATPase_P-typ_TM_dom_sf"/>
</dbReference>
<dbReference type="InterPro" id="IPR027256">
    <property type="entry name" value="P-typ_ATPase_IB"/>
</dbReference>
<evidence type="ECO:0000256" key="6">
    <source>
        <dbReference type="ARBA" id="ARBA00022840"/>
    </source>
</evidence>
<dbReference type="STRING" id="1335309.GA0116948_11186"/>
<dbReference type="SUPFAM" id="SSF81665">
    <property type="entry name" value="Calcium ATPase, transmembrane domain M"/>
    <property type="match status" value="1"/>
</dbReference>
<keyword evidence="6 10" id="KW-0067">ATP-binding</keyword>
<keyword evidence="3 10" id="KW-0812">Transmembrane</keyword>
<keyword evidence="5 10" id="KW-0547">Nucleotide-binding</keyword>
<feature type="domain" description="HMA" evidence="12">
    <location>
        <begin position="7"/>
        <end position="63"/>
    </location>
</feature>
<evidence type="ECO:0000256" key="7">
    <source>
        <dbReference type="ARBA" id="ARBA00022967"/>
    </source>
</evidence>
<evidence type="ECO:0000256" key="5">
    <source>
        <dbReference type="ARBA" id="ARBA00022741"/>
    </source>
</evidence>
<evidence type="ECO:0000256" key="10">
    <source>
        <dbReference type="RuleBase" id="RU362081"/>
    </source>
</evidence>
<dbReference type="NCBIfam" id="TIGR01511">
    <property type="entry name" value="ATPase-IB1_Cu"/>
    <property type="match status" value="1"/>
</dbReference>
<keyword evidence="10" id="KW-1003">Cell membrane</keyword>
<dbReference type="EMBL" id="FMAR01000011">
    <property type="protein sequence ID" value="SCC50378.1"/>
    <property type="molecule type" value="Genomic_DNA"/>
</dbReference>
<dbReference type="InterPro" id="IPR006121">
    <property type="entry name" value="HMA_dom"/>
</dbReference>
<dbReference type="InterPro" id="IPR017969">
    <property type="entry name" value="Heavy-metal-associated_CS"/>
</dbReference>
<feature type="domain" description="P-type ATPase A" evidence="11">
    <location>
        <begin position="227"/>
        <end position="303"/>
    </location>
</feature>
<evidence type="ECO:0000256" key="8">
    <source>
        <dbReference type="ARBA" id="ARBA00022989"/>
    </source>
</evidence>
<dbReference type="GO" id="GO:0005886">
    <property type="term" value="C:plasma membrane"/>
    <property type="evidence" value="ECO:0007669"/>
    <property type="project" value="UniProtKB-SubCell"/>
</dbReference>
<dbReference type="SUPFAM" id="SSF81653">
    <property type="entry name" value="Calcium ATPase, transduction domain A"/>
    <property type="match status" value="1"/>
</dbReference>
<keyword evidence="9 10" id="KW-0472">Membrane</keyword>
<evidence type="ECO:0000313" key="13">
    <source>
        <dbReference type="EMBL" id="SCC50378.1"/>
    </source>
</evidence>
<dbReference type="SUPFAM" id="SSF55008">
    <property type="entry name" value="HMA, heavy metal-associated domain"/>
    <property type="match status" value="1"/>
</dbReference>
<dbReference type="InterPro" id="IPR036412">
    <property type="entry name" value="HAD-like_sf"/>
</dbReference>
<dbReference type="Gene3D" id="3.40.1110.10">
    <property type="entry name" value="Calcium-transporting ATPase, cytoplasmic domain N"/>
    <property type="match status" value="1"/>
</dbReference>
<feature type="transmembrane region" description="Helical" evidence="10">
    <location>
        <begin position="139"/>
        <end position="157"/>
    </location>
</feature>
<dbReference type="InterPro" id="IPR001757">
    <property type="entry name" value="P_typ_ATPase"/>
</dbReference>
<dbReference type="PRINTS" id="PR00119">
    <property type="entry name" value="CATATPASE"/>
</dbReference>
<dbReference type="Proteomes" id="UP000242818">
    <property type="component" value="Unassembled WGS sequence"/>
</dbReference>
<keyword evidence="14" id="KW-1185">Reference proteome</keyword>
<dbReference type="InterPro" id="IPR036163">
    <property type="entry name" value="HMA_dom_sf"/>
</dbReference>
<dbReference type="NCBIfam" id="TIGR01525">
    <property type="entry name" value="ATPase-IB_hvy"/>
    <property type="match status" value="1"/>
</dbReference>
<evidence type="ECO:0000259" key="12">
    <source>
        <dbReference type="Pfam" id="PF00403"/>
    </source>
</evidence>
<dbReference type="GO" id="GO:0005507">
    <property type="term" value="F:copper ion binding"/>
    <property type="evidence" value="ECO:0007669"/>
    <property type="project" value="TreeGrafter"/>
</dbReference>
<comment type="subcellular location">
    <subcellularLocation>
        <location evidence="10">Cell membrane</location>
    </subcellularLocation>
    <subcellularLocation>
        <location evidence="1">Endomembrane system</location>
        <topology evidence="1">Multi-pass membrane protein</topology>
    </subcellularLocation>
</comment>
<dbReference type="GO" id="GO:0012505">
    <property type="term" value="C:endomembrane system"/>
    <property type="evidence" value="ECO:0007669"/>
    <property type="project" value="UniProtKB-SubCell"/>
</dbReference>
<dbReference type="InterPro" id="IPR023214">
    <property type="entry name" value="HAD_sf"/>
</dbReference>
<name>A0A1C4F335_9BACT</name>
<keyword evidence="4 10" id="KW-0479">Metal-binding</keyword>